<keyword evidence="3" id="KW-1185">Reference proteome</keyword>
<sequence length="78" mass="8757">MVSLMPSYSATPMPDSRGNTYDLGKQLFLLTCVAMMVYVRDHMYDAQTPTHELRDKQLGGSRDIHIPPSSSCSFPNTF</sequence>
<dbReference type="EMBL" id="VSRR010001534">
    <property type="protein sequence ID" value="MPC25965.1"/>
    <property type="molecule type" value="Genomic_DNA"/>
</dbReference>
<feature type="region of interest" description="Disordered" evidence="1">
    <location>
        <begin position="59"/>
        <end position="78"/>
    </location>
</feature>
<name>A0A5B7DXB6_PORTR</name>
<evidence type="ECO:0000256" key="1">
    <source>
        <dbReference type="SAM" id="MobiDB-lite"/>
    </source>
</evidence>
<gene>
    <name evidence="2" type="ORF">E2C01_019089</name>
</gene>
<protein>
    <submittedName>
        <fullName evidence="2">Uncharacterized protein</fullName>
    </submittedName>
</protein>
<accession>A0A5B7DXB6</accession>
<reference evidence="2 3" key="1">
    <citation type="submission" date="2019-05" db="EMBL/GenBank/DDBJ databases">
        <title>Another draft genome of Portunus trituberculatus and its Hox gene families provides insights of decapod evolution.</title>
        <authorList>
            <person name="Jeong J.-H."/>
            <person name="Song I."/>
            <person name="Kim S."/>
            <person name="Choi T."/>
            <person name="Kim D."/>
            <person name="Ryu S."/>
            <person name="Kim W."/>
        </authorList>
    </citation>
    <scope>NUCLEOTIDE SEQUENCE [LARGE SCALE GENOMIC DNA]</scope>
    <source>
        <tissue evidence="2">Muscle</tissue>
    </source>
</reference>
<dbReference type="Proteomes" id="UP000324222">
    <property type="component" value="Unassembled WGS sequence"/>
</dbReference>
<evidence type="ECO:0000313" key="3">
    <source>
        <dbReference type="Proteomes" id="UP000324222"/>
    </source>
</evidence>
<organism evidence="2 3">
    <name type="scientific">Portunus trituberculatus</name>
    <name type="common">Swimming crab</name>
    <name type="synonym">Neptunus trituberculatus</name>
    <dbReference type="NCBI Taxonomy" id="210409"/>
    <lineage>
        <taxon>Eukaryota</taxon>
        <taxon>Metazoa</taxon>
        <taxon>Ecdysozoa</taxon>
        <taxon>Arthropoda</taxon>
        <taxon>Crustacea</taxon>
        <taxon>Multicrustacea</taxon>
        <taxon>Malacostraca</taxon>
        <taxon>Eumalacostraca</taxon>
        <taxon>Eucarida</taxon>
        <taxon>Decapoda</taxon>
        <taxon>Pleocyemata</taxon>
        <taxon>Brachyura</taxon>
        <taxon>Eubrachyura</taxon>
        <taxon>Portunoidea</taxon>
        <taxon>Portunidae</taxon>
        <taxon>Portuninae</taxon>
        <taxon>Portunus</taxon>
    </lineage>
</organism>
<dbReference type="AlphaFoldDB" id="A0A5B7DXB6"/>
<comment type="caution">
    <text evidence="2">The sequence shown here is derived from an EMBL/GenBank/DDBJ whole genome shotgun (WGS) entry which is preliminary data.</text>
</comment>
<evidence type="ECO:0000313" key="2">
    <source>
        <dbReference type="EMBL" id="MPC25965.1"/>
    </source>
</evidence>
<feature type="compositionally biased region" description="Polar residues" evidence="1">
    <location>
        <begin position="68"/>
        <end position="78"/>
    </location>
</feature>
<proteinExistence type="predicted"/>